<organism evidence="1 2">
    <name type="scientific">Uabimicrobium amorphum</name>
    <dbReference type="NCBI Taxonomy" id="2596890"/>
    <lineage>
        <taxon>Bacteria</taxon>
        <taxon>Pseudomonadati</taxon>
        <taxon>Planctomycetota</taxon>
        <taxon>Candidatus Uabimicrobiia</taxon>
        <taxon>Candidatus Uabimicrobiales</taxon>
        <taxon>Candidatus Uabimicrobiaceae</taxon>
        <taxon>Candidatus Uabimicrobium</taxon>
    </lineage>
</organism>
<gene>
    <name evidence="1" type="ORF">UABAM_01684</name>
</gene>
<dbReference type="RefSeq" id="WP_151967537.1">
    <property type="nucleotide sequence ID" value="NZ_AP019860.1"/>
</dbReference>
<keyword evidence="2" id="KW-1185">Reference proteome</keyword>
<dbReference type="Proteomes" id="UP000326354">
    <property type="component" value="Chromosome"/>
</dbReference>
<dbReference type="AlphaFoldDB" id="A0A5S9IL30"/>
<sequence>MTNEIAGLNFENARVTNDLRGGAFESPENVLVNSDLTNIIVINFDNPVTGVGLFNTSIGDAERFEIFDVQDNLLGSIDLSE</sequence>
<name>A0A5S9IL30_UABAM</name>
<accession>A0A5S9IL30</accession>
<protein>
    <submittedName>
        <fullName evidence="1">Uncharacterized protein</fullName>
    </submittedName>
</protein>
<evidence type="ECO:0000313" key="2">
    <source>
        <dbReference type="Proteomes" id="UP000326354"/>
    </source>
</evidence>
<dbReference type="EMBL" id="AP019860">
    <property type="protein sequence ID" value="BBM83332.1"/>
    <property type="molecule type" value="Genomic_DNA"/>
</dbReference>
<reference evidence="1 2" key="1">
    <citation type="submission" date="2019-08" db="EMBL/GenBank/DDBJ databases">
        <title>Complete genome sequence of Candidatus Uab amorphum.</title>
        <authorList>
            <person name="Shiratori T."/>
            <person name="Suzuki S."/>
            <person name="Kakizawa Y."/>
            <person name="Ishida K."/>
        </authorList>
    </citation>
    <scope>NUCLEOTIDE SEQUENCE [LARGE SCALE GENOMIC DNA]</scope>
    <source>
        <strain evidence="1 2">SRT547</strain>
    </source>
</reference>
<evidence type="ECO:0000313" key="1">
    <source>
        <dbReference type="EMBL" id="BBM83332.1"/>
    </source>
</evidence>
<dbReference type="KEGG" id="uam:UABAM_01684"/>
<proteinExistence type="predicted"/>